<dbReference type="PATRIC" id="fig|1462.6.peg.2528"/>
<name>A0A0D8BTZ5_GEOKU</name>
<accession>A0A0D8BTZ5</accession>
<sequence>MPNPNQRKQAKIEDEWIYVADSAVMTKDTLSQTKAANAFLITRDPSPLRIMKQALAEADAQDTAWSDPFTLA</sequence>
<reference evidence="1 2" key="1">
    <citation type="submission" date="2015-01" db="EMBL/GenBank/DDBJ databases">
        <authorList>
            <person name="Filippidou S."/>
            <person name="Jeanneret N."/>
            <person name="Russel-Delif L."/>
            <person name="Junier T."/>
            <person name="Wunderlin T."/>
            <person name="Molina V."/>
            <person name="Johnson S.L."/>
            <person name="Davenport K.W."/>
            <person name="Chain P.S."/>
            <person name="Dorador C."/>
            <person name="Junier P."/>
        </authorList>
    </citation>
    <scope>NUCLEOTIDE SEQUENCE [LARGE SCALE GENOMIC DNA]</scope>
    <source>
        <strain evidence="1 2">Et7/4</strain>
    </source>
</reference>
<dbReference type="AlphaFoldDB" id="A0A0D8BTZ5"/>
<evidence type="ECO:0000313" key="2">
    <source>
        <dbReference type="Proteomes" id="UP000032522"/>
    </source>
</evidence>
<proteinExistence type="predicted"/>
<gene>
    <name evidence="1" type="ORF">LG52_2259</name>
</gene>
<protein>
    <submittedName>
        <fullName evidence="1">Putative transposase</fullName>
    </submittedName>
</protein>
<evidence type="ECO:0000313" key="1">
    <source>
        <dbReference type="EMBL" id="KJE27668.1"/>
    </source>
</evidence>
<organism evidence="1 2">
    <name type="scientific">Geobacillus kaustophilus</name>
    <dbReference type="NCBI Taxonomy" id="1462"/>
    <lineage>
        <taxon>Bacteria</taxon>
        <taxon>Bacillati</taxon>
        <taxon>Bacillota</taxon>
        <taxon>Bacilli</taxon>
        <taxon>Bacillales</taxon>
        <taxon>Anoxybacillaceae</taxon>
        <taxon>Geobacillus</taxon>
        <taxon>Geobacillus thermoleovorans group</taxon>
    </lineage>
</organism>
<dbReference type="EMBL" id="JYBP01000003">
    <property type="protein sequence ID" value="KJE27668.1"/>
    <property type="molecule type" value="Genomic_DNA"/>
</dbReference>
<comment type="caution">
    <text evidence="1">The sequence shown here is derived from an EMBL/GenBank/DDBJ whole genome shotgun (WGS) entry which is preliminary data.</text>
</comment>
<dbReference type="Proteomes" id="UP000032522">
    <property type="component" value="Unassembled WGS sequence"/>
</dbReference>